<dbReference type="Pfam" id="PF00535">
    <property type="entry name" value="Glycos_transf_2"/>
    <property type="match status" value="1"/>
</dbReference>
<evidence type="ECO:0000313" key="4">
    <source>
        <dbReference type="EMBL" id="SDQ14597.1"/>
    </source>
</evidence>
<reference evidence="5" key="1">
    <citation type="submission" date="2016-10" db="EMBL/GenBank/DDBJ databases">
        <authorList>
            <person name="Varghese N."/>
            <person name="Submissions S."/>
        </authorList>
    </citation>
    <scope>NUCLEOTIDE SEQUENCE [LARGE SCALE GENOMIC DNA]</scope>
    <source>
        <strain evidence="5">MPL-11</strain>
    </source>
</reference>
<dbReference type="OrthoDB" id="8773442at2"/>
<evidence type="ECO:0000256" key="2">
    <source>
        <dbReference type="ARBA" id="ARBA00022679"/>
    </source>
</evidence>
<protein>
    <submittedName>
        <fullName evidence="4">Glycosyltransferase involved in cell wall bisynthesis</fullName>
    </submittedName>
</protein>
<dbReference type="Gene3D" id="3.90.550.10">
    <property type="entry name" value="Spore Coat Polysaccharide Biosynthesis Protein SpsA, Chain A"/>
    <property type="match status" value="1"/>
</dbReference>
<dbReference type="InterPro" id="IPR029044">
    <property type="entry name" value="Nucleotide-diphossugar_trans"/>
</dbReference>
<dbReference type="Proteomes" id="UP000199481">
    <property type="component" value="Unassembled WGS sequence"/>
</dbReference>
<gene>
    <name evidence="4" type="ORF">SAMN04487752_0952</name>
</gene>
<keyword evidence="1" id="KW-0328">Glycosyltransferase</keyword>
<evidence type="ECO:0000259" key="3">
    <source>
        <dbReference type="Pfam" id="PF00535"/>
    </source>
</evidence>
<dbReference type="EMBL" id="FNJW01000008">
    <property type="protein sequence ID" value="SDQ14597.1"/>
    <property type="molecule type" value="Genomic_DNA"/>
</dbReference>
<dbReference type="CDD" id="cd00761">
    <property type="entry name" value="Glyco_tranf_GTA_type"/>
    <property type="match status" value="1"/>
</dbReference>
<dbReference type="PANTHER" id="PTHR22916">
    <property type="entry name" value="GLYCOSYLTRANSFERASE"/>
    <property type="match status" value="1"/>
</dbReference>
<dbReference type="AlphaFoldDB" id="A0A1H0YHB3"/>
<evidence type="ECO:0000256" key="1">
    <source>
        <dbReference type="ARBA" id="ARBA00022676"/>
    </source>
</evidence>
<dbReference type="SUPFAM" id="SSF53448">
    <property type="entry name" value="Nucleotide-diphospho-sugar transferases"/>
    <property type="match status" value="1"/>
</dbReference>
<name>A0A1H0YHB3_9LACT</name>
<evidence type="ECO:0000313" key="5">
    <source>
        <dbReference type="Proteomes" id="UP000199481"/>
    </source>
</evidence>
<keyword evidence="5" id="KW-1185">Reference proteome</keyword>
<proteinExistence type="predicted"/>
<dbReference type="PANTHER" id="PTHR22916:SF51">
    <property type="entry name" value="GLYCOSYLTRANSFERASE EPSH-RELATED"/>
    <property type="match status" value="1"/>
</dbReference>
<accession>A0A1H0YHB3</accession>
<organism evidence="4 5">
    <name type="scientific">Carnobacterium viridans</name>
    <dbReference type="NCBI Taxonomy" id="174587"/>
    <lineage>
        <taxon>Bacteria</taxon>
        <taxon>Bacillati</taxon>
        <taxon>Bacillota</taxon>
        <taxon>Bacilli</taxon>
        <taxon>Lactobacillales</taxon>
        <taxon>Carnobacteriaceae</taxon>
        <taxon>Carnobacterium</taxon>
    </lineage>
</organism>
<keyword evidence="2 4" id="KW-0808">Transferase</keyword>
<dbReference type="InterPro" id="IPR001173">
    <property type="entry name" value="Glyco_trans_2-like"/>
</dbReference>
<feature type="domain" description="Glycosyltransferase 2-like" evidence="3">
    <location>
        <begin position="9"/>
        <end position="144"/>
    </location>
</feature>
<sequence>MVQNQPLVSVIVPVYNVELYIEECLKSIIKQNYQMLQIIIVDDGSTDTSNQKVKTFLLDSRVQLIQQENKGLSSARNSGLKAAIGKYVLFVDSDDHIELTAVKELVNLMEEKQIDLIRFNGKAFLDGLNKPIKQNNYDFSHRLQEGKKYIQDRFKANRQTLASPVYLYMVKREILVKNALSFYEGILHEDELFTIQVFLNSNSMCYVNAFYYNRRYRENSIMTNQSPERLQQTFNSYQVIYKELRNLYLKNEYSKEQKKLIKREMVSIYSGLMTSSIKKSEKKQGLKKIKGINLIDKGYIYIKKVINIVK</sequence>
<dbReference type="GO" id="GO:0016757">
    <property type="term" value="F:glycosyltransferase activity"/>
    <property type="evidence" value="ECO:0007669"/>
    <property type="project" value="UniProtKB-KW"/>
</dbReference>